<proteinExistence type="predicted"/>
<reference evidence="2 3" key="1">
    <citation type="submission" date="2021-03" db="EMBL/GenBank/DDBJ databases">
        <title>Sequencing the genomes of 1000 actinobacteria strains.</title>
        <authorList>
            <person name="Klenk H.-P."/>
        </authorList>
    </citation>
    <scope>NUCLEOTIDE SEQUENCE [LARGE SCALE GENOMIC DNA]</scope>
    <source>
        <strain evidence="2 3">DSM 45256</strain>
    </source>
</reference>
<dbReference type="SUPFAM" id="SSF51695">
    <property type="entry name" value="PLC-like phosphodiesterases"/>
    <property type="match status" value="1"/>
</dbReference>
<evidence type="ECO:0000313" key="3">
    <source>
        <dbReference type="Proteomes" id="UP001519295"/>
    </source>
</evidence>
<dbReference type="Pfam" id="PF03009">
    <property type="entry name" value="GDPD"/>
    <property type="match status" value="1"/>
</dbReference>
<accession>A0ABS4VWF5</accession>
<organism evidence="2 3">
    <name type="scientific">Pseudonocardia parietis</name>
    <dbReference type="NCBI Taxonomy" id="570936"/>
    <lineage>
        <taxon>Bacteria</taxon>
        <taxon>Bacillati</taxon>
        <taxon>Actinomycetota</taxon>
        <taxon>Actinomycetes</taxon>
        <taxon>Pseudonocardiales</taxon>
        <taxon>Pseudonocardiaceae</taxon>
        <taxon>Pseudonocardia</taxon>
    </lineage>
</organism>
<evidence type="ECO:0000313" key="2">
    <source>
        <dbReference type="EMBL" id="MBP2368277.1"/>
    </source>
</evidence>
<protein>
    <submittedName>
        <fullName evidence="2">Glycerophosphoryl diester phosphodiesterase</fullName>
        <ecNumber evidence="2">3.1.4.46</ecNumber>
    </submittedName>
</protein>
<dbReference type="PANTHER" id="PTHR43805">
    <property type="entry name" value="GLYCEROPHOSPHORYL DIESTER PHOSPHODIESTERASE"/>
    <property type="match status" value="1"/>
</dbReference>
<dbReference type="InterPro" id="IPR030395">
    <property type="entry name" value="GP_PDE_dom"/>
</dbReference>
<feature type="domain" description="GP-PDE" evidence="1">
    <location>
        <begin position="11"/>
        <end position="250"/>
    </location>
</feature>
<dbReference type="Gene3D" id="3.20.20.190">
    <property type="entry name" value="Phosphatidylinositol (PI) phosphodiesterase"/>
    <property type="match status" value="1"/>
</dbReference>
<sequence>MPHPYLDGPYPRAYAHRGWHLGELSGCENTIAAFVAAADHGLRYVEMDVHASADGVPFVHHDPVLDRTTDRTGPIDGLRAAELDSVRVRDREPLPRLADVLAALPGVRITIELKSDAVVAPTLAVLDEAGAWDRVCLGSFHDRRLIAARLAAGAKLCTSMGQNAVAVLRARAWGAPQRFLPRLTGDFAQVPPAFGRIPVASDRRFVDAAHASGREVHVWTVDEPARMHRMLDLGVDGLLSDRPDLLLQVLGERAGSA</sequence>
<dbReference type="PANTHER" id="PTHR43805:SF1">
    <property type="entry name" value="GP-PDE DOMAIN-CONTAINING PROTEIN"/>
    <property type="match status" value="1"/>
</dbReference>
<keyword evidence="2" id="KW-0378">Hydrolase</keyword>
<dbReference type="InterPro" id="IPR017946">
    <property type="entry name" value="PLC-like_Pdiesterase_TIM-brl"/>
</dbReference>
<name>A0ABS4VWF5_9PSEU</name>
<dbReference type="PROSITE" id="PS51704">
    <property type="entry name" value="GP_PDE"/>
    <property type="match status" value="1"/>
</dbReference>
<keyword evidence="3" id="KW-1185">Reference proteome</keyword>
<dbReference type="PROSITE" id="PS50007">
    <property type="entry name" value="PIPLC_X_DOMAIN"/>
    <property type="match status" value="1"/>
</dbReference>
<dbReference type="GO" id="GO:0008889">
    <property type="term" value="F:glycerophosphodiester phosphodiesterase activity"/>
    <property type="evidence" value="ECO:0007669"/>
    <property type="project" value="UniProtKB-EC"/>
</dbReference>
<dbReference type="EC" id="3.1.4.46" evidence="2"/>
<evidence type="ECO:0000259" key="1">
    <source>
        <dbReference type="PROSITE" id="PS51704"/>
    </source>
</evidence>
<dbReference type="RefSeq" id="WP_210028897.1">
    <property type="nucleotide sequence ID" value="NZ_JAGINU010000001.1"/>
</dbReference>
<dbReference type="EMBL" id="JAGINU010000001">
    <property type="protein sequence ID" value="MBP2368277.1"/>
    <property type="molecule type" value="Genomic_DNA"/>
</dbReference>
<gene>
    <name evidence="2" type="ORF">JOF36_003973</name>
</gene>
<dbReference type="Proteomes" id="UP001519295">
    <property type="component" value="Unassembled WGS sequence"/>
</dbReference>
<comment type="caution">
    <text evidence="2">The sequence shown here is derived from an EMBL/GenBank/DDBJ whole genome shotgun (WGS) entry which is preliminary data.</text>
</comment>